<protein>
    <submittedName>
        <fullName evidence="1">Uncharacterized protein</fullName>
    </submittedName>
</protein>
<dbReference type="AlphaFoldDB" id="A0A0F9PZJ6"/>
<proteinExistence type="predicted"/>
<evidence type="ECO:0000313" key="1">
    <source>
        <dbReference type="EMBL" id="KKM98622.1"/>
    </source>
</evidence>
<gene>
    <name evidence="1" type="ORF">LCGC14_1156050</name>
</gene>
<name>A0A0F9PZJ6_9ZZZZ</name>
<sequence length="103" mass="12301">MTDDPRNLDKLISEVLDRHRDNQFFNPWSSPTVDTENSRQSHYTPRVPLYVRVRAICGMRGGKTSQTSCWGRNATERRTGRLWRLGEWVLWTQNQVTRQRRLR</sequence>
<reference evidence="1" key="1">
    <citation type="journal article" date="2015" name="Nature">
        <title>Complex archaea that bridge the gap between prokaryotes and eukaryotes.</title>
        <authorList>
            <person name="Spang A."/>
            <person name="Saw J.H."/>
            <person name="Jorgensen S.L."/>
            <person name="Zaremba-Niedzwiedzka K."/>
            <person name="Martijn J."/>
            <person name="Lind A.E."/>
            <person name="van Eijk R."/>
            <person name="Schleper C."/>
            <person name="Guy L."/>
            <person name="Ettema T.J."/>
        </authorList>
    </citation>
    <scope>NUCLEOTIDE SEQUENCE</scope>
</reference>
<accession>A0A0F9PZJ6</accession>
<organism evidence="1">
    <name type="scientific">marine sediment metagenome</name>
    <dbReference type="NCBI Taxonomy" id="412755"/>
    <lineage>
        <taxon>unclassified sequences</taxon>
        <taxon>metagenomes</taxon>
        <taxon>ecological metagenomes</taxon>
    </lineage>
</organism>
<comment type="caution">
    <text evidence="1">The sequence shown here is derived from an EMBL/GenBank/DDBJ whole genome shotgun (WGS) entry which is preliminary data.</text>
</comment>
<dbReference type="EMBL" id="LAZR01005596">
    <property type="protein sequence ID" value="KKM98622.1"/>
    <property type="molecule type" value="Genomic_DNA"/>
</dbReference>